<evidence type="ECO:0000256" key="4">
    <source>
        <dbReference type="ARBA" id="ARBA00022801"/>
    </source>
</evidence>
<protein>
    <submittedName>
        <fullName evidence="8">Carboxypeptidase Y</fullName>
    </submittedName>
</protein>
<dbReference type="InterPro" id="IPR029058">
    <property type="entry name" value="AB_hydrolase_fold"/>
</dbReference>
<keyword evidence="3" id="KW-0645">Protease</keyword>
<sequence>MLLIKSRVLAAAAAATVTASLLLLPVAAAAAAAASGYRTVNSTFGDYAIRYKSWAADDTKLCNGGSAHHAGWADMDDRHLFFWYHEARHDPASAPLVIWHQGGPGGSSLHGMLFENGPCLMDGPNATRFNPNSWTEHFNVVYLDQPAGVGFSYVDNRTDGKPPAMPSRTPASSLDSVAFIRLLYEAFPRLASVDLHLSGESFAGRYVPTLAASILEYNSFFDHSPDARGAVIPLRSILVGNPWIDPAVQAPSMHEVSCFDGWRGEYPRHLEEDDCKALGGALPRCEKLLRACEQGGAASPLCAMAVDACGADYLEVFQKATRSVYDRRRRHCPGPGNCYPDVADPVRYLNSPAVLDGEFEVALRTRGAKTRWEMEDWPTFQRFSASGDFVAPTTAALRALLEYSRDSSSNKAGGASPRPLDVLLYVGVTDIICNPDGVLEALRGIEWEGKASFRGTPWAELPWEASSGGRAGRVKSVPGLWLAELEEAGHMVPYDQPVSSLKLVKHWLHHLDGRDVKGRRPVSEAAGFSQDQSGQSVLEDDRGVEEL</sequence>
<keyword evidence="2 8" id="KW-0121">Carboxypeptidase</keyword>
<dbReference type="Gene3D" id="3.40.50.1820">
    <property type="entry name" value="alpha/beta hydrolase"/>
    <property type="match status" value="1"/>
</dbReference>
<organism evidence="8 9">
    <name type="scientific">Colletotrichum tabaci</name>
    <dbReference type="NCBI Taxonomy" id="1209068"/>
    <lineage>
        <taxon>Eukaryota</taxon>
        <taxon>Fungi</taxon>
        <taxon>Dikarya</taxon>
        <taxon>Ascomycota</taxon>
        <taxon>Pezizomycotina</taxon>
        <taxon>Sordariomycetes</taxon>
        <taxon>Hypocreomycetidae</taxon>
        <taxon>Glomerellales</taxon>
        <taxon>Glomerellaceae</taxon>
        <taxon>Colletotrichum</taxon>
        <taxon>Colletotrichum destructivum species complex</taxon>
    </lineage>
</organism>
<evidence type="ECO:0000313" key="8">
    <source>
        <dbReference type="EMBL" id="KAK6223238.1"/>
    </source>
</evidence>
<evidence type="ECO:0000256" key="2">
    <source>
        <dbReference type="ARBA" id="ARBA00022645"/>
    </source>
</evidence>
<feature type="region of interest" description="Disordered" evidence="6">
    <location>
        <begin position="519"/>
        <end position="547"/>
    </location>
</feature>
<accession>A0AAV9TKE5</accession>
<dbReference type="GO" id="GO:0006508">
    <property type="term" value="P:proteolysis"/>
    <property type="evidence" value="ECO:0007669"/>
    <property type="project" value="UniProtKB-KW"/>
</dbReference>
<comment type="caution">
    <text evidence="8">The sequence shown here is derived from an EMBL/GenBank/DDBJ whole genome shotgun (WGS) entry which is preliminary data.</text>
</comment>
<dbReference type="AlphaFoldDB" id="A0AAV9TKE5"/>
<evidence type="ECO:0000256" key="6">
    <source>
        <dbReference type="SAM" id="MobiDB-lite"/>
    </source>
</evidence>
<dbReference type="Gene3D" id="1.10.287.410">
    <property type="match status" value="1"/>
</dbReference>
<evidence type="ECO:0000313" key="9">
    <source>
        <dbReference type="Proteomes" id="UP001327957"/>
    </source>
</evidence>
<dbReference type="Pfam" id="PF00450">
    <property type="entry name" value="Peptidase_S10"/>
    <property type="match status" value="1"/>
</dbReference>
<evidence type="ECO:0000256" key="3">
    <source>
        <dbReference type="ARBA" id="ARBA00022670"/>
    </source>
</evidence>
<evidence type="ECO:0000256" key="5">
    <source>
        <dbReference type="ARBA" id="ARBA00023180"/>
    </source>
</evidence>
<dbReference type="PANTHER" id="PTHR11802:SF432">
    <property type="entry name" value="Y, PUTATIVE-RELATED"/>
    <property type="match status" value="1"/>
</dbReference>
<keyword evidence="9" id="KW-1185">Reference proteome</keyword>
<dbReference type="Proteomes" id="UP001327957">
    <property type="component" value="Unassembled WGS sequence"/>
</dbReference>
<keyword evidence="5" id="KW-0325">Glycoprotein</keyword>
<proteinExistence type="inferred from homology"/>
<dbReference type="GO" id="GO:0004185">
    <property type="term" value="F:serine-type carboxypeptidase activity"/>
    <property type="evidence" value="ECO:0007669"/>
    <property type="project" value="InterPro"/>
</dbReference>
<keyword evidence="7" id="KW-0732">Signal</keyword>
<dbReference type="GO" id="GO:0000324">
    <property type="term" value="C:fungal-type vacuole"/>
    <property type="evidence" value="ECO:0007669"/>
    <property type="project" value="TreeGrafter"/>
</dbReference>
<reference evidence="8 9" key="1">
    <citation type="submission" date="2023-04" db="EMBL/GenBank/DDBJ databases">
        <title>Colletotrichum tabacum stain YC1 causing leaf anthracnose on Nicotiana tabacum(L.) cv.</title>
        <authorList>
            <person name="Ji Z."/>
            <person name="Wang M."/>
            <person name="Zhang J."/>
            <person name="Wang N."/>
            <person name="Zhou Z."/>
        </authorList>
    </citation>
    <scope>NUCLEOTIDE SEQUENCE [LARGE SCALE GENOMIC DNA]</scope>
    <source>
        <strain evidence="8 9">YC1</strain>
    </source>
</reference>
<dbReference type="PANTHER" id="PTHR11802">
    <property type="entry name" value="SERINE PROTEASE FAMILY S10 SERINE CARBOXYPEPTIDASE"/>
    <property type="match status" value="1"/>
</dbReference>
<comment type="similarity">
    <text evidence="1">Belongs to the peptidase S10 family.</text>
</comment>
<evidence type="ECO:0000256" key="1">
    <source>
        <dbReference type="ARBA" id="ARBA00009431"/>
    </source>
</evidence>
<dbReference type="InterPro" id="IPR001563">
    <property type="entry name" value="Peptidase_S10"/>
</dbReference>
<dbReference type="PRINTS" id="PR00724">
    <property type="entry name" value="CRBOXYPTASEC"/>
</dbReference>
<dbReference type="SUPFAM" id="SSF53474">
    <property type="entry name" value="alpha/beta-Hydrolases"/>
    <property type="match status" value="1"/>
</dbReference>
<dbReference type="EMBL" id="JASAOK010000016">
    <property type="protein sequence ID" value="KAK6223238.1"/>
    <property type="molecule type" value="Genomic_DNA"/>
</dbReference>
<keyword evidence="4" id="KW-0378">Hydrolase</keyword>
<evidence type="ECO:0000256" key="7">
    <source>
        <dbReference type="SAM" id="SignalP"/>
    </source>
</evidence>
<gene>
    <name evidence="8" type="ORF">QIS74_04083</name>
</gene>
<feature type="chain" id="PRO_5043418128" evidence="7">
    <location>
        <begin position="30"/>
        <end position="547"/>
    </location>
</feature>
<name>A0AAV9TKE5_9PEZI</name>
<feature type="signal peptide" evidence="7">
    <location>
        <begin position="1"/>
        <end position="29"/>
    </location>
</feature>